<evidence type="ECO:0000313" key="2">
    <source>
        <dbReference type="Proteomes" id="UP000799118"/>
    </source>
</evidence>
<dbReference type="Proteomes" id="UP000799118">
    <property type="component" value="Unassembled WGS sequence"/>
</dbReference>
<dbReference type="AlphaFoldDB" id="A0A6A4GT46"/>
<reference evidence="1" key="1">
    <citation type="journal article" date="2019" name="Environ. Microbiol.">
        <title>Fungal ecological strategies reflected in gene transcription - a case study of two litter decomposers.</title>
        <authorList>
            <person name="Barbi F."/>
            <person name="Kohler A."/>
            <person name="Barry K."/>
            <person name="Baskaran P."/>
            <person name="Daum C."/>
            <person name="Fauchery L."/>
            <person name="Ihrmark K."/>
            <person name="Kuo A."/>
            <person name="LaButti K."/>
            <person name="Lipzen A."/>
            <person name="Morin E."/>
            <person name="Grigoriev I.V."/>
            <person name="Henrissat B."/>
            <person name="Lindahl B."/>
            <person name="Martin F."/>
        </authorList>
    </citation>
    <scope>NUCLEOTIDE SEQUENCE</scope>
    <source>
        <strain evidence="1">JB14</strain>
    </source>
</reference>
<protein>
    <submittedName>
        <fullName evidence="1">Uncharacterized protein</fullName>
    </submittedName>
</protein>
<keyword evidence="2" id="KW-1185">Reference proteome</keyword>
<proteinExistence type="predicted"/>
<dbReference type="EMBL" id="ML769723">
    <property type="protein sequence ID" value="KAE9388858.1"/>
    <property type="molecule type" value="Genomic_DNA"/>
</dbReference>
<accession>A0A6A4GT46</accession>
<dbReference type="OrthoDB" id="3051375at2759"/>
<sequence>MNRERLGGVAGLISLRLQKKSLGLNMGWDSDSWSETCLLNQRKPVLLRKNTGLMLDLWGTSDTLGYEQVLMWLMELLGCERACPSVPGGSGGGLFIKSTKVYKRYGGETSELAQEMLDDCGL</sequence>
<name>A0A6A4GT46_9AGAR</name>
<organism evidence="1 2">
    <name type="scientific">Gymnopus androsaceus JB14</name>
    <dbReference type="NCBI Taxonomy" id="1447944"/>
    <lineage>
        <taxon>Eukaryota</taxon>
        <taxon>Fungi</taxon>
        <taxon>Dikarya</taxon>
        <taxon>Basidiomycota</taxon>
        <taxon>Agaricomycotina</taxon>
        <taxon>Agaricomycetes</taxon>
        <taxon>Agaricomycetidae</taxon>
        <taxon>Agaricales</taxon>
        <taxon>Marasmiineae</taxon>
        <taxon>Omphalotaceae</taxon>
        <taxon>Gymnopus</taxon>
    </lineage>
</organism>
<gene>
    <name evidence="1" type="ORF">BT96DRAFT_947299</name>
</gene>
<evidence type="ECO:0000313" key="1">
    <source>
        <dbReference type="EMBL" id="KAE9388858.1"/>
    </source>
</evidence>